<sequence>MTDHQQAPSADDDRRDRPLTLSVLRQLVRKDWSKLPGDTLVVLSADTEGNRFSPFSTYGRSRYAPLSPDDQVGETYPLPEELKRDKELRELYPEIPATAVPALVLYPLG</sequence>
<dbReference type="Proteomes" id="UP001501563">
    <property type="component" value="Unassembled WGS sequence"/>
</dbReference>
<accession>A0ABP7KRE9</accession>
<dbReference type="EMBL" id="BAAAZA010000021">
    <property type="protein sequence ID" value="GAA3886080.1"/>
    <property type="molecule type" value="Genomic_DNA"/>
</dbReference>
<comment type="caution">
    <text evidence="1">The sequence shown here is derived from an EMBL/GenBank/DDBJ whole genome shotgun (WGS) entry which is preliminary data.</text>
</comment>
<evidence type="ECO:0000313" key="1">
    <source>
        <dbReference type="EMBL" id="GAA3886080.1"/>
    </source>
</evidence>
<keyword evidence="2" id="KW-1185">Reference proteome</keyword>
<protein>
    <submittedName>
        <fullName evidence="1">Uncharacterized protein</fullName>
    </submittedName>
</protein>
<name>A0ABP7KRE9_9ACTN</name>
<reference evidence="2" key="1">
    <citation type="journal article" date="2019" name="Int. J. Syst. Evol. Microbiol.">
        <title>The Global Catalogue of Microorganisms (GCM) 10K type strain sequencing project: providing services to taxonomists for standard genome sequencing and annotation.</title>
        <authorList>
            <consortium name="The Broad Institute Genomics Platform"/>
            <consortium name="The Broad Institute Genome Sequencing Center for Infectious Disease"/>
            <person name="Wu L."/>
            <person name="Ma J."/>
        </authorList>
    </citation>
    <scope>NUCLEOTIDE SEQUENCE [LARGE SCALE GENOMIC DNA]</scope>
    <source>
        <strain evidence="2">JCM 16578</strain>
    </source>
</reference>
<organism evidence="1 2">
    <name type="scientific">Streptomyces lannensis</name>
    <dbReference type="NCBI Taxonomy" id="766498"/>
    <lineage>
        <taxon>Bacteria</taxon>
        <taxon>Bacillati</taxon>
        <taxon>Actinomycetota</taxon>
        <taxon>Actinomycetes</taxon>
        <taxon>Kitasatosporales</taxon>
        <taxon>Streptomycetaceae</taxon>
        <taxon>Streptomyces</taxon>
    </lineage>
</organism>
<gene>
    <name evidence="1" type="ORF">GCM10022207_61700</name>
</gene>
<evidence type="ECO:0000313" key="2">
    <source>
        <dbReference type="Proteomes" id="UP001501563"/>
    </source>
</evidence>
<proteinExistence type="predicted"/>